<reference evidence="1 2" key="1">
    <citation type="journal article" date="2014" name="Genome Biol. Evol.">
        <title>The secreted proteins of Achlya hypogyna and Thraustotheca clavata identify the ancestral oomycete secretome and reveal gene acquisitions by horizontal gene transfer.</title>
        <authorList>
            <person name="Misner I."/>
            <person name="Blouin N."/>
            <person name="Leonard G."/>
            <person name="Richards T.A."/>
            <person name="Lane C.E."/>
        </authorList>
    </citation>
    <scope>NUCLEOTIDE SEQUENCE [LARGE SCALE GENOMIC DNA]</scope>
    <source>
        <strain evidence="1 2">ATCC 34112</strain>
    </source>
</reference>
<name>A0A1V9YUG9_9STRA</name>
<proteinExistence type="predicted"/>
<accession>A0A1V9YUG9</accession>
<keyword evidence="2" id="KW-1185">Reference proteome</keyword>
<sequence>MTNPTKAFFWPACQPQSFDPQKAKVPRKSCWFKPFKFNQAGYDAVYIESDNGLVRFVQVTQSKTHSFGIEHFAKLLNKLVEPEMKKNKHLKPSDIIKTIEIFFVVEKKTEAPKLQLTPVTGQGSLECYGWQDGEENRKVRIVSIECVNSWSQIDW</sequence>
<evidence type="ECO:0000313" key="1">
    <source>
        <dbReference type="EMBL" id="OQR89474.1"/>
    </source>
</evidence>
<protein>
    <submittedName>
        <fullName evidence="1">Uncharacterized protein</fullName>
    </submittedName>
</protein>
<evidence type="ECO:0000313" key="2">
    <source>
        <dbReference type="Proteomes" id="UP000243217"/>
    </source>
</evidence>
<dbReference type="Proteomes" id="UP000243217">
    <property type="component" value="Unassembled WGS sequence"/>
</dbReference>
<dbReference type="OrthoDB" id="129471at2759"/>
<organism evidence="1 2">
    <name type="scientific">Thraustotheca clavata</name>
    <dbReference type="NCBI Taxonomy" id="74557"/>
    <lineage>
        <taxon>Eukaryota</taxon>
        <taxon>Sar</taxon>
        <taxon>Stramenopiles</taxon>
        <taxon>Oomycota</taxon>
        <taxon>Saprolegniomycetes</taxon>
        <taxon>Saprolegniales</taxon>
        <taxon>Achlyaceae</taxon>
        <taxon>Thraustotheca</taxon>
    </lineage>
</organism>
<gene>
    <name evidence="1" type="ORF">THRCLA_22686</name>
</gene>
<dbReference type="EMBL" id="JNBS01002736">
    <property type="protein sequence ID" value="OQR89474.1"/>
    <property type="molecule type" value="Genomic_DNA"/>
</dbReference>
<dbReference type="AlphaFoldDB" id="A0A1V9YUG9"/>
<comment type="caution">
    <text evidence="1">The sequence shown here is derived from an EMBL/GenBank/DDBJ whole genome shotgun (WGS) entry which is preliminary data.</text>
</comment>